<proteinExistence type="predicted"/>
<evidence type="ECO:0000313" key="3">
    <source>
        <dbReference type="Proteomes" id="UP000261560"/>
    </source>
</evidence>
<dbReference type="AlphaFoldDB" id="A0A3B3DWD1"/>
<dbReference type="PaxDb" id="30732-ENSOMEP00000034423"/>
<accession>A0A3B3DWD1</accession>
<protein>
    <submittedName>
        <fullName evidence="2">Uncharacterized protein</fullName>
    </submittedName>
</protein>
<keyword evidence="3" id="KW-1185">Reference proteome</keyword>
<name>A0A3B3DWD1_ORYME</name>
<organism evidence="2 3">
    <name type="scientific">Oryzias melastigma</name>
    <name type="common">Marine medaka</name>
    <dbReference type="NCBI Taxonomy" id="30732"/>
    <lineage>
        <taxon>Eukaryota</taxon>
        <taxon>Metazoa</taxon>
        <taxon>Chordata</taxon>
        <taxon>Craniata</taxon>
        <taxon>Vertebrata</taxon>
        <taxon>Euteleostomi</taxon>
        <taxon>Actinopterygii</taxon>
        <taxon>Neopterygii</taxon>
        <taxon>Teleostei</taxon>
        <taxon>Neoteleostei</taxon>
        <taxon>Acanthomorphata</taxon>
        <taxon>Ovalentaria</taxon>
        <taxon>Atherinomorphae</taxon>
        <taxon>Beloniformes</taxon>
        <taxon>Adrianichthyidae</taxon>
        <taxon>Oryziinae</taxon>
        <taxon>Oryzias</taxon>
    </lineage>
</organism>
<dbReference type="STRING" id="30732.ENSOMEP00000034423"/>
<reference evidence="2" key="1">
    <citation type="submission" date="2025-08" db="UniProtKB">
        <authorList>
            <consortium name="Ensembl"/>
        </authorList>
    </citation>
    <scope>IDENTIFICATION</scope>
</reference>
<dbReference type="GeneTree" id="ENSGT01000000218113"/>
<dbReference type="Ensembl" id="ENSOMET00000028422.1">
    <property type="protein sequence ID" value="ENSOMEP00000034423.1"/>
    <property type="gene ID" value="ENSOMEG00000021048.1"/>
</dbReference>
<evidence type="ECO:0000256" key="1">
    <source>
        <dbReference type="SAM" id="MobiDB-lite"/>
    </source>
</evidence>
<reference evidence="2" key="2">
    <citation type="submission" date="2025-09" db="UniProtKB">
        <authorList>
            <consortium name="Ensembl"/>
        </authorList>
    </citation>
    <scope>IDENTIFICATION</scope>
</reference>
<dbReference type="Proteomes" id="UP000261560">
    <property type="component" value="Unplaced"/>
</dbReference>
<evidence type="ECO:0000313" key="2">
    <source>
        <dbReference type="Ensembl" id="ENSOMEP00000034423.1"/>
    </source>
</evidence>
<feature type="compositionally biased region" description="Polar residues" evidence="1">
    <location>
        <begin position="11"/>
        <end position="20"/>
    </location>
</feature>
<feature type="region of interest" description="Disordered" evidence="1">
    <location>
        <begin position="1"/>
        <end position="22"/>
    </location>
</feature>
<sequence length="98" mass="10925">MRRGRLKRYNLLTSPENSSHGGLDRAKVLSTVFSDPPEDVVFVLEGVQVLSQVGSGPLDMVMTFALVYSLSLSYPAELKYTSEDLKTKHLQQKTTRPP</sequence>